<evidence type="ECO:0000256" key="10">
    <source>
        <dbReference type="PROSITE-ProRule" id="PRU00076"/>
    </source>
</evidence>
<feature type="signal peptide" evidence="12">
    <location>
        <begin position="1"/>
        <end position="25"/>
    </location>
</feature>
<dbReference type="FunFam" id="2.10.25.10:FF:000341">
    <property type="entry name" value="Fibulin 2"/>
    <property type="match status" value="1"/>
</dbReference>
<feature type="compositionally biased region" description="Basic and acidic residues" evidence="11">
    <location>
        <begin position="651"/>
        <end position="660"/>
    </location>
</feature>
<feature type="compositionally biased region" description="Basic and acidic residues" evidence="11">
    <location>
        <begin position="480"/>
        <end position="497"/>
    </location>
</feature>
<gene>
    <name evidence="15" type="primary">fbln2</name>
</gene>
<evidence type="ECO:0000256" key="8">
    <source>
        <dbReference type="ARBA" id="ARBA00023157"/>
    </source>
</evidence>
<evidence type="ECO:0000256" key="4">
    <source>
        <dbReference type="ARBA" id="ARBA00022530"/>
    </source>
</evidence>
<dbReference type="Proteomes" id="UP000515152">
    <property type="component" value="Chromosome 5"/>
</dbReference>
<organism evidence="14 15">
    <name type="scientific">Clupea harengus</name>
    <name type="common">Atlantic herring</name>
    <dbReference type="NCBI Taxonomy" id="7950"/>
    <lineage>
        <taxon>Eukaryota</taxon>
        <taxon>Metazoa</taxon>
        <taxon>Chordata</taxon>
        <taxon>Craniata</taxon>
        <taxon>Vertebrata</taxon>
        <taxon>Euteleostomi</taxon>
        <taxon>Actinopterygii</taxon>
        <taxon>Neopterygii</taxon>
        <taxon>Teleostei</taxon>
        <taxon>Clupei</taxon>
        <taxon>Clupeiformes</taxon>
        <taxon>Clupeoidei</taxon>
        <taxon>Clupeidae</taxon>
        <taxon>Clupea</taxon>
    </lineage>
</organism>
<dbReference type="GO" id="GO:0005509">
    <property type="term" value="F:calcium ion binding"/>
    <property type="evidence" value="ECO:0007669"/>
    <property type="project" value="InterPro"/>
</dbReference>
<feature type="compositionally biased region" description="Polar residues" evidence="11">
    <location>
        <begin position="662"/>
        <end position="674"/>
    </location>
</feature>
<keyword evidence="7" id="KW-0106">Calcium</keyword>
<evidence type="ECO:0000256" key="3">
    <source>
        <dbReference type="ARBA" id="ARBA00022525"/>
    </source>
</evidence>
<feature type="domain" description="EGF-like" evidence="13">
    <location>
        <begin position="1455"/>
        <end position="1493"/>
    </location>
</feature>
<dbReference type="FunFam" id="2.10.25.10:FF:000078">
    <property type="entry name" value="Fibulin-1"/>
    <property type="match status" value="1"/>
</dbReference>
<feature type="compositionally biased region" description="Polar residues" evidence="11">
    <location>
        <begin position="565"/>
        <end position="574"/>
    </location>
</feature>
<dbReference type="PROSITE" id="PS01187">
    <property type="entry name" value="EGF_CA"/>
    <property type="match status" value="4"/>
</dbReference>
<feature type="domain" description="EGF-like" evidence="13">
    <location>
        <begin position="1370"/>
        <end position="1412"/>
    </location>
</feature>
<feature type="compositionally biased region" description="Acidic residues" evidence="11">
    <location>
        <begin position="354"/>
        <end position="374"/>
    </location>
</feature>
<dbReference type="InterPro" id="IPR000020">
    <property type="entry name" value="Anaphylatoxin/fibulin"/>
</dbReference>
<feature type="compositionally biased region" description="Basic and acidic residues" evidence="11">
    <location>
        <begin position="701"/>
        <end position="721"/>
    </location>
</feature>
<keyword evidence="5 10" id="KW-0245">EGF-like domain</keyword>
<feature type="compositionally biased region" description="Basic and acidic residues" evidence="11">
    <location>
        <begin position="579"/>
        <end position="632"/>
    </location>
</feature>
<keyword evidence="4" id="KW-0272">Extracellular matrix</keyword>
<feature type="compositionally biased region" description="Basic and acidic residues" evidence="11">
    <location>
        <begin position="732"/>
        <end position="744"/>
    </location>
</feature>
<evidence type="ECO:0000256" key="6">
    <source>
        <dbReference type="ARBA" id="ARBA00022737"/>
    </source>
</evidence>
<evidence type="ECO:0000256" key="9">
    <source>
        <dbReference type="ARBA" id="ARBA00023180"/>
    </source>
</evidence>
<dbReference type="CDD" id="cd00054">
    <property type="entry name" value="EGF_CA"/>
    <property type="match status" value="8"/>
</dbReference>
<feature type="compositionally biased region" description="Basic and acidic residues" evidence="11">
    <location>
        <begin position="679"/>
        <end position="692"/>
    </location>
</feature>
<feature type="compositionally biased region" description="Basic and acidic residues" evidence="11">
    <location>
        <begin position="430"/>
        <end position="443"/>
    </location>
</feature>
<keyword evidence="3" id="KW-0964">Secreted</keyword>
<dbReference type="GO" id="GO:0005576">
    <property type="term" value="C:extracellular region"/>
    <property type="evidence" value="ECO:0007669"/>
    <property type="project" value="InterPro"/>
</dbReference>
<evidence type="ECO:0000256" key="7">
    <source>
        <dbReference type="ARBA" id="ARBA00022837"/>
    </source>
</evidence>
<dbReference type="SMART" id="SM00104">
    <property type="entry name" value="ANATO"/>
    <property type="match status" value="2"/>
</dbReference>
<dbReference type="InterPro" id="IPR056612">
    <property type="entry name" value="FIBL-2_dom"/>
</dbReference>
<evidence type="ECO:0000256" key="1">
    <source>
        <dbReference type="ARBA" id="ARBA00004498"/>
    </source>
</evidence>
<dbReference type="CTD" id="2199"/>
<dbReference type="InterPro" id="IPR055088">
    <property type="entry name" value="Fibulin_C"/>
</dbReference>
<evidence type="ECO:0000256" key="11">
    <source>
        <dbReference type="SAM" id="MobiDB-lite"/>
    </source>
</evidence>
<dbReference type="InterPro" id="IPR000742">
    <property type="entry name" value="EGF"/>
</dbReference>
<dbReference type="InterPro" id="IPR049883">
    <property type="entry name" value="NOTCH1_EGF-like"/>
</dbReference>
<dbReference type="PANTHER" id="PTHR24034:SF158">
    <property type="entry name" value="FIBULIN 2"/>
    <property type="match status" value="1"/>
</dbReference>
<dbReference type="SMART" id="SM00181">
    <property type="entry name" value="EGF"/>
    <property type="match status" value="11"/>
</dbReference>
<dbReference type="Pfam" id="PF12662">
    <property type="entry name" value="cEGF"/>
    <property type="match status" value="3"/>
</dbReference>
<feature type="region of interest" description="Disordered" evidence="11">
    <location>
        <begin position="820"/>
        <end position="870"/>
    </location>
</feature>
<feature type="compositionally biased region" description="Basic and acidic residues" evidence="11">
    <location>
        <begin position="462"/>
        <end position="472"/>
    </location>
</feature>
<dbReference type="PANTHER" id="PTHR24034">
    <property type="entry name" value="EGF-LIKE DOMAIN-CONTAINING PROTEIN"/>
    <property type="match status" value="1"/>
</dbReference>
<evidence type="ECO:0000259" key="13">
    <source>
        <dbReference type="PROSITE" id="PS50026"/>
    </source>
</evidence>
<feature type="region of interest" description="Disordered" evidence="11">
    <location>
        <begin position="346"/>
        <end position="502"/>
    </location>
</feature>
<dbReference type="FunFam" id="2.10.25.10:FF:000139">
    <property type="entry name" value="Fibulin-1"/>
    <property type="match status" value="1"/>
</dbReference>
<dbReference type="InterPro" id="IPR009030">
    <property type="entry name" value="Growth_fac_rcpt_cys_sf"/>
</dbReference>
<dbReference type="InterPro" id="IPR026823">
    <property type="entry name" value="cEGF"/>
</dbReference>
<dbReference type="KEGG" id="char:105909836"/>
<keyword evidence="6" id="KW-0677">Repeat</keyword>
<comment type="similarity">
    <text evidence="2">Belongs to the fibulin family.</text>
</comment>
<feature type="compositionally biased region" description="Basic and acidic residues" evidence="11">
    <location>
        <begin position="1102"/>
        <end position="1112"/>
    </location>
</feature>
<dbReference type="Pfam" id="PF22914">
    <property type="entry name" value="Fibulin_C"/>
    <property type="match status" value="1"/>
</dbReference>
<dbReference type="SUPFAM" id="SSF57196">
    <property type="entry name" value="EGF/Laminin"/>
    <property type="match status" value="2"/>
</dbReference>
<dbReference type="RefSeq" id="XP_012693954.2">
    <property type="nucleotide sequence ID" value="XM_012838500.2"/>
</dbReference>
<dbReference type="OrthoDB" id="4062651at2759"/>
<evidence type="ECO:0000256" key="5">
    <source>
        <dbReference type="ARBA" id="ARBA00022536"/>
    </source>
</evidence>
<feature type="domain" description="EGF-like" evidence="13">
    <location>
        <begin position="1413"/>
        <end position="1454"/>
    </location>
</feature>
<dbReference type="SUPFAM" id="SSF57184">
    <property type="entry name" value="Growth factor receptor domain"/>
    <property type="match status" value="3"/>
</dbReference>
<keyword evidence="8" id="KW-1015">Disulfide bond</keyword>
<dbReference type="GeneID" id="105909836"/>
<dbReference type="InterPro" id="IPR001881">
    <property type="entry name" value="EGF-like_Ca-bd_dom"/>
</dbReference>
<dbReference type="InterPro" id="IPR018097">
    <property type="entry name" value="EGF_Ca-bd_CS"/>
</dbReference>
<dbReference type="PROSITE" id="PS50026">
    <property type="entry name" value="EGF_3"/>
    <property type="match status" value="4"/>
</dbReference>
<reference evidence="15" key="1">
    <citation type="submission" date="2025-08" db="UniProtKB">
        <authorList>
            <consortium name="RefSeq"/>
        </authorList>
    </citation>
    <scope>IDENTIFICATION</scope>
</reference>
<keyword evidence="14" id="KW-1185">Reference proteome</keyword>
<feature type="region of interest" description="Disordered" evidence="11">
    <location>
        <begin position="1001"/>
        <end position="1048"/>
    </location>
</feature>
<evidence type="ECO:0000256" key="2">
    <source>
        <dbReference type="ARBA" id="ARBA00006127"/>
    </source>
</evidence>
<dbReference type="InterPro" id="IPR000152">
    <property type="entry name" value="EGF-type_Asp/Asn_hydroxyl_site"/>
</dbReference>
<sequence>MSGRADVRVMLLKCLLLLSLSGCLGQKDCTGVDCPVLENCIEESLGGGACCATCVKTGCTCQGYQYYDCVNAGFREGKVPEAESYFVDFGSTECSCPEGGGRISCHFIPCPDIPANCIELSEPSDGCIQCERVGCVHNEQKYEAGHSFHMDPCQVCHCPNDGGSLMCYPVPDCDPSKVEKPVLATTTEENVHKRPQGNPLQFIFQHQGPRDSLSKPFRLAHGDTLPLFTQHPNNLDDDEEADYDYMPTDTPGPPLVDLAAPTESSIISVSYPESFTPRVGLHRDMKQELRETFAVHHEATSQIETTHAPTTLQETTLQHHREVTTASWYQALENQVFPLEIAGAADHDDRDAGGSDEDEDEEREHEEEVEEEEERTLTSHAFTVFPQRGNHGSPNHRLSETQSRPVMHNLDSSADHLQGKTTHTRPVVAENDRHKDSLADHAHNRNTQSRPIIEEVSQDRGTFTDHGHDRNTQSRPVMENVDKDRGTLSDHGHDRNTQSRPIMEQLDPQMSTFSEHGGSKTTQSRPVIQELDRERGTFTEHGHDRNTQSRPVIEEVDRERGTFPQGHSLTTQTRPVMAEIDRDKGSFADHGHDRTTQSRPVIEDVSRDRGTFSDHGHDRNTQSRPVIEHLDPQRGTFSGHGGSKTTQSRPVMEEVDRERGTFPQQGHSQTTQTRPVMAEMDRDKGSFADHGHNRNTQSRPVMEEVVKDRGTFTDHGDDRNTQSRPVMEEVDQDRGSYEGHENNKKTLSRPVQDEVDRDKGIGHRPWRPSPEEPSARLDRPQEHVTPPPVVVNFAEHTTRPQRVHEIHTFPAVRFFTTSQPPLRVKADGGHPARNQTQELGSVHAEERERERERQREDEEERGNSLSSLPLDNRGAFAMRQVERCCEVGRKWASENHHCNHMAAMPDDSNILCSVAQDQCCTGALRQSRCLAGMSAARGGDACQAPPDGRHCGEDSYQECCSCCSLGLQLREAGLGCQAHQHLDYPCGHILLTCCEEEEEGAGGYGPEGPTLRRKEMPKPATTPQKVSDRKFPKEAFSAGDNEDAGANSLEETGDVDACQKYAARLCHHICINTWGSYQCGCHPGHVLLQDGHTCAPEDSEEDNRLREEEERPVMQTTSRLTTSTSSSSSSLTTTTTTTTQIPVLLNPCAGNGPCAQRCSVAGGRAKCSCFPGFSLMADGHSCEDVNECRGGTHNCSRGDFCVNSEGSYRCVRLNEMCDEGFIHNVNRQCVDVDECLTNTHTCKPSERCVNTVGAFVCERQITCSPGYQLRNGVCEDIDECVVRTHNCGSTTECKNTDGSFSCVPKQRCYTGFTQDTHSNCIDIDECSTLGEPCSAGFNCINTVGSYTCQRKVIMCSPGYHASPDGARCIDVDECQTGIHRCGEGQICQNVPGSYRCNCQTGYQFDAIRQSCVDVNECWHYPGRLCAQTCDNTPGSYQCSCTAGFSLAFDGKNCEDVNECDTNACSQECANIYGSYQCYCKQGFYLKEDGHTCEDIDECSQSIGHLCAFQCVNIPGSYQCACPPSGYSMSPNGRTCRDVDECAIGSHNCSLSESCFNIQGGFRCLSFSCPSNYRKVSDTRCERVSCLNVQDCQSSPLRITYYQLSFQTNIVIPAQIFRIGPSPAYAGDSIMIGITRGNEEGFFSTRRLNGFTGAVYLQRQVREPRDFLIDVEMKLLRQGTYTTFLARIYVFITANAA</sequence>
<feature type="compositionally biased region" description="Low complexity" evidence="11">
    <location>
        <begin position="1116"/>
        <end position="1136"/>
    </location>
</feature>
<dbReference type="PROSITE" id="PS01186">
    <property type="entry name" value="EGF_2"/>
    <property type="match status" value="4"/>
</dbReference>
<accession>A0A6P3WAR3</accession>
<feature type="compositionally biased region" description="Basic and acidic residues" evidence="11">
    <location>
        <begin position="751"/>
        <end position="761"/>
    </location>
</feature>
<feature type="compositionally biased region" description="Basic and acidic residues" evidence="11">
    <location>
        <begin position="843"/>
        <end position="856"/>
    </location>
</feature>
<evidence type="ECO:0000313" key="14">
    <source>
        <dbReference type="Proteomes" id="UP000515152"/>
    </source>
</evidence>
<protein>
    <submittedName>
        <fullName evidence="15">Fibulin-2 isoform X1</fullName>
    </submittedName>
</protein>
<proteinExistence type="inferred from homology"/>
<feature type="domain" description="EGF-like" evidence="13">
    <location>
        <begin position="1494"/>
        <end position="1536"/>
    </location>
</feature>
<feature type="region of interest" description="Disordered" evidence="11">
    <location>
        <begin position="1094"/>
        <end position="1136"/>
    </location>
</feature>
<dbReference type="Pfam" id="PF07645">
    <property type="entry name" value="EGF_CA"/>
    <property type="match status" value="6"/>
</dbReference>
<dbReference type="PROSITE" id="PS01177">
    <property type="entry name" value="ANAPHYLATOXIN_1"/>
    <property type="match status" value="1"/>
</dbReference>
<evidence type="ECO:0000313" key="15">
    <source>
        <dbReference type="RefSeq" id="XP_012693954.2"/>
    </source>
</evidence>
<comment type="caution">
    <text evidence="10">Lacks conserved residue(s) required for the propagation of feature annotation.</text>
</comment>
<name>A0A6P3WAR3_CLUHA</name>
<dbReference type="InterPro" id="IPR050751">
    <property type="entry name" value="ECM_structural_protein"/>
</dbReference>
<evidence type="ECO:0000256" key="12">
    <source>
        <dbReference type="SAM" id="SignalP"/>
    </source>
</evidence>
<dbReference type="SMART" id="SM00179">
    <property type="entry name" value="EGF_CA"/>
    <property type="match status" value="11"/>
</dbReference>
<keyword evidence="12" id="KW-0732">Signal</keyword>
<feature type="compositionally biased region" description="Basic and acidic residues" evidence="11">
    <location>
        <begin position="536"/>
        <end position="561"/>
    </location>
</feature>
<dbReference type="Gene3D" id="2.10.25.10">
    <property type="entry name" value="Laminin"/>
    <property type="match status" value="11"/>
</dbReference>
<dbReference type="PROSITE" id="PS00010">
    <property type="entry name" value="ASX_HYDROXYL"/>
    <property type="match status" value="4"/>
</dbReference>
<comment type="subcellular location">
    <subcellularLocation>
        <location evidence="1">Secreted</location>
        <location evidence="1">Extracellular space</location>
        <location evidence="1">Extracellular matrix</location>
    </subcellularLocation>
</comment>
<dbReference type="Pfam" id="PF24532">
    <property type="entry name" value="FIBL-2"/>
    <property type="match status" value="1"/>
</dbReference>
<feature type="region of interest" description="Disordered" evidence="11">
    <location>
        <begin position="536"/>
        <end position="787"/>
    </location>
</feature>
<feature type="compositionally biased region" description="Basic and acidic residues" evidence="11">
    <location>
        <begin position="769"/>
        <end position="782"/>
    </location>
</feature>
<dbReference type="FunFam" id="2.10.25.10:FF:000010">
    <property type="entry name" value="Pro-epidermal growth factor"/>
    <property type="match status" value="3"/>
</dbReference>
<keyword evidence="9" id="KW-0325">Glycoprotein</keyword>
<feature type="chain" id="PRO_5027862610" evidence="12">
    <location>
        <begin position="26"/>
        <end position="1696"/>
    </location>
</feature>